<accession>A0A1S3JKB5</accession>
<gene>
    <name evidence="14" type="primary">LOC106173996</name>
</gene>
<comment type="caution">
    <text evidence="7">Lacks conserved residue(s) required for the propagation of feature annotation.</text>
</comment>
<dbReference type="PROSITE" id="PS50184">
    <property type="entry name" value="VWFC_2"/>
    <property type="match status" value="8"/>
</dbReference>
<dbReference type="PRINTS" id="PR00453">
    <property type="entry name" value="VWFADOMAIN"/>
</dbReference>
<feature type="domain" description="VWFC" evidence="10">
    <location>
        <begin position="1940"/>
        <end position="2003"/>
    </location>
</feature>
<keyword evidence="5 7" id="KW-1015">Disulfide bond</keyword>
<evidence type="ECO:0000259" key="12">
    <source>
        <dbReference type="PROSITE" id="PS51670"/>
    </source>
</evidence>
<dbReference type="CDD" id="cd01472">
    <property type="entry name" value="vWA_collagen"/>
    <property type="match status" value="4"/>
</dbReference>
<dbReference type="PROSITE" id="PS50092">
    <property type="entry name" value="TSP1"/>
    <property type="match status" value="3"/>
</dbReference>
<evidence type="ECO:0000256" key="6">
    <source>
        <dbReference type="ARBA" id="ARBA00023180"/>
    </source>
</evidence>
<feature type="domain" description="VWFC" evidence="10">
    <location>
        <begin position="1221"/>
        <end position="1286"/>
    </location>
</feature>
<dbReference type="InterPro" id="IPR036465">
    <property type="entry name" value="vWFA_dom_sf"/>
</dbReference>
<dbReference type="SMART" id="SM00254">
    <property type="entry name" value="ShKT"/>
    <property type="match status" value="4"/>
</dbReference>
<organism evidence="13 14">
    <name type="scientific">Lingula anatina</name>
    <name type="common">Brachiopod</name>
    <name type="synonym">Lingula unguis</name>
    <dbReference type="NCBI Taxonomy" id="7574"/>
    <lineage>
        <taxon>Eukaryota</taxon>
        <taxon>Metazoa</taxon>
        <taxon>Spiralia</taxon>
        <taxon>Lophotrochozoa</taxon>
        <taxon>Brachiopoda</taxon>
        <taxon>Linguliformea</taxon>
        <taxon>Lingulata</taxon>
        <taxon>Lingulida</taxon>
        <taxon>Linguloidea</taxon>
        <taxon>Lingulidae</taxon>
        <taxon>Lingula</taxon>
    </lineage>
</organism>
<evidence type="ECO:0000256" key="4">
    <source>
        <dbReference type="ARBA" id="ARBA00022737"/>
    </source>
</evidence>
<keyword evidence="3 8" id="KW-0732">Signal</keyword>
<protein>
    <submittedName>
        <fullName evidence="14">Uncharacterized protein LOC106173996 isoform X1</fullName>
    </submittedName>
</protein>
<feature type="signal peptide" evidence="8">
    <location>
        <begin position="1"/>
        <end position="17"/>
    </location>
</feature>
<dbReference type="InterPro" id="IPR018378">
    <property type="entry name" value="C-type_lectin_CS"/>
</dbReference>
<feature type="domain" description="VWFC" evidence="10">
    <location>
        <begin position="2224"/>
        <end position="2287"/>
    </location>
</feature>
<feature type="domain" description="VWFA" evidence="11">
    <location>
        <begin position="931"/>
        <end position="1107"/>
    </location>
</feature>
<dbReference type="Gene3D" id="3.40.50.410">
    <property type="entry name" value="von Willebrand factor, type A domain"/>
    <property type="match status" value="4"/>
</dbReference>
<feature type="disulfide bond" evidence="7">
    <location>
        <begin position="2149"/>
        <end position="2183"/>
    </location>
</feature>
<evidence type="ECO:0000259" key="10">
    <source>
        <dbReference type="PROSITE" id="PS50184"/>
    </source>
</evidence>
<dbReference type="GO" id="GO:0005576">
    <property type="term" value="C:extracellular region"/>
    <property type="evidence" value="ECO:0007669"/>
    <property type="project" value="UniProtKB-SubCell"/>
</dbReference>
<dbReference type="Proteomes" id="UP000085678">
    <property type="component" value="Unplaced"/>
</dbReference>
<evidence type="ECO:0000256" key="7">
    <source>
        <dbReference type="PROSITE-ProRule" id="PRU01005"/>
    </source>
</evidence>
<dbReference type="FunFam" id="2.20.100.10:FF:000007">
    <property type="entry name" value="Thrombospondin 1"/>
    <property type="match status" value="2"/>
</dbReference>
<dbReference type="GeneID" id="106173996"/>
<feature type="domain" description="VWFC" evidence="10">
    <location>
        <begin position="1444"/>
        <end position="1509"/>
    </location>
</feature>
<evidence type="ECO:0000256" key="5">
    <source>
        <dbReference type="ARBA" id="ARBA00023157"/>
    </source>
</evidence>
<dbReference type="Pfam" id="PF00090">
    <property type="entry name" value="TSP_1"/>
    <property type="match status" value="3"/>
</dbReference>
<dbReference type="SUPFAM" id="SSF56436">
    <property type="entry name" value="C-type lectin-like"/>
    <property type="match status" value="1"/>
</dbReference>
<evidence type="ECO:0000256" key="8">
    <source>
        <dbReference type="SAM" id="SignalP"/>
    </source>
</evidence>
<feature type="domain" description="VWFC" evidence="10">
    <location>
        <begin position="1548"/>
        <end position="1614"/>
    </location>
</feature>
<name>A0A1S3JKB5_LINAN</name>
<dbReference type="Pfam" id="PF00059">
    <property type="entry name" value="Lectin_C"/>
    <property type="match status" value="1"/>
</dbReference>
<sequence>MAKTLVVFLCGLALASCASVRNKRAGAWVEYDNKEYLYVSTPKTFDDARRDCLVKGGDLLVPDSAAENNFILGKKWGVAWMAVTDRRAEKTWLTAAGKALKYTNWSPGEPNDKDSDEDCAEFLTNGKWNDRPCHTYKIPYICEKEGCGGNPADVVFVLDASGSVGAANFQTMLAFIKKFTSSFDIGPTQTQVGVVTYATNVVPNFQLNTHKSKTTLDPAISAIKYTSGGTDTAKGINYMTNTMFTAANGARKNAVKIGIVMTDGSSNDKTATLQAAAAARAKGISMFAIGIGSGIGQAELNGIGSDPDKDFVFVVNNFAVLDNIKAILKKKTCEVPKPPPIDGGWSGYGSWSQCSVTCGSGTQFQERTCTNPAPAFGGKYCTGSDRQTKVCKASASCAVDGKWSAFGAWSKCPVTCGGGKIFRERQCNNPAPKNGGKNCVGAARETKDCATAPCPVHGKWSAYGAWSTCSKSCGGGTQYRDRACNNPAPLHGGNNCVGAARETRVCNTQKCKTCGFEADITFVIDASGSVQAANFEKMKDFIKQVASEWEVGPQHVRIGVVKFSSNAIQEFHMDRYNTETDVVNAVSKISYTKGGTNTALALKLAREQSFATAHVRPGVPHIAIVMTDGRSGNAAATANEAKALIKAGVTVFAIGIGPNIQTSELNAIASDPDSDYVIKVAGFDGLQALQVQLAAKACAVTTTPAPPTTTQIVTVPPTFAPSACGAQADIIFVLDSSGSVGAANFKKQLAFVHDVVSQFDIAPDKIRVGVLRFHTSVFEEFPLNKYTDKAALLRAIDAIKYTPGGTETHKAIKYLRENAFTAAKGDRPNVVNIGVVMTDGQSYRPATTASESAAARAAKITMMAVGIGSGVRQSELNAIASDPDSQHAFSVQNFDALKNMGNLFTQKTCAVAPTAVAVTPTTPSNCGSLADIVFVLDSSGSVGAANFEKVKDFVKDIVNDLDIGANSVRVGVVKFHSRPYSEFHLNKYYDKKALANAVDGIKYTRGGTITSEGIKMMTDLAFKPANGDRPNVQNIGIVITDGKSNNGRKFSKDAADAARKAGIEVFAIGVGSGVDQNELKDIGNDPDKDYVFTVGNFDALKSIKSQLTVQTCKVIPTGTIVPPTVPTAGPDPCRDVIDCESYGKSMCTNYPEFANGNCQRYCGICTPQVTVTPAPEVCKDTQDCRGYNIDDCKTYEGFMKTNCKSFCGFCSTNTITGGYFGKCFYKGQTYSQGDKWSDGCEYECECIDGAGAKYQCYNKCPIYSNLPSQCTLTRVPGQCCMQPVCNWGTTFGTFTGTGVGTLNGIDVCVYKGTKYYQGKLWQDGCDSQCQCIDAKTGYYECQDLCPTYTNLPSQCKMEAVPGQCCAEPRCNWQTNYGSFTGIGAVTGTSAGQVPTTPPPCVDKIPNCNEFAIPWACGEYKSWAENSCRKSCNLCTGTATPGPDDFCLYKGQKYQHGASWNDGCDTKCTCENAVVGFYRCENLCPSYPVLPAGCQLTTVPNECCQQVRCSNGNFIGSNTGNGVFTGTGVVQPGTGGTGTGGTGTANKLTGCFYKGQYYLEGQKWNDGCSYNCICEDGATGQYKCLERCPKFENLPPQCKLAEDPNDLCCQYPSCVWTGGGTTFTGIGGVSGYIPVPIFGPAIIGIGTPTNPGGITGGTGTGTTGTGTTGTGTGKCVFKGKQYSEGQTWRDGCDLSCTCVHGASGSYRCSDICPTIPNLPPQCTLVTDPKEACCKIPQCSGTGSVATTVQPRPQSGDYCYYKGRYYQQGQTWDDGCASRCRCEDAQAGFYSCSNRCPTYPSIPYWCRLVTDPKDSCCRVPSCNPDLISGGASGSGQIIPSIPGVITGTGTATGAGSGGNIGYCMYGGNKYYQYQIWQDGCDYNCECVDSNTGSYTCQQKCSRYANLPSECKLIQDPKDQCCQIPQCDFSSRTTQAVVTGTGYSCTFNGVRYNPGQSWDVGCQYRCTCENGFYKCQQRCSQYASLPAQCRLEPDPSDTCCMLPTCDWSGGTQITATVATITGVNPAQGGNTGGVTGVGGSVPVGTVSTFVGIGSFPPGYTGSRNGCFYKGTLHATGSSWADGCDFDCQCIDGTVGMYQCRNKCPQYPNLPNTCSLVTSPGQCCKVVQCSNTGVGGGTTANPGTGTGTGPGTCRDKLPNCNNYPQSACEGIYQPWARDNCANRCNLCGSTGGSTGGTGTGTGTGGSSANGTIAVITGNNGPVISETTNKCLYKGKLYNKDEVWYDGCDYRCSCGSAGKYTCYKRCPTWQLPSACSLQAPEFGKCCSKPVCPAGYTIQYPDGYVDQ</sequence>
<dbReference type="KEGG" id="lak:106173996"/>
<dbReference type="PANTHER" id="PTHR24020">
    <property type="entry name" value="COLLAGEN ALPHA"/>
    <property type="match status" value="1"/>
</dbReference>
<dbReference type="SUPFAM" id="SSF57603">
    <property type="entry name" value="FnI-like domain"/>
    <property type="match status" value="1"/>
</dbReference>
<dbReference type="PROSITE" id="PS00615">
    <property type="entry name" value="C_TYPE_LECTIN_1"/>
    <property type="match status" value="1"/>
</dbReference>
<dbReference type="InterPro" id="IPR002035">
    <property type="entry name" value="VWF_A"/>
</dbReference>
<feature type="domain" description="VWFA" evidence="11">
    <location>
        <begin position="729"/>
        <end position="908"/>
    </location>
</feature>
<keyword evidence="2" id="KW-0964">Secreted</keyword>
<dbReference type="InterPro" id="IPR050525">
    <property type="entry name" value="ECM_Assembly_Org"/>
</dbReference>
<keyword evidence="4" id="KW-0677">Repeat</keyword>
<dbReference type="InterPro" id="IPR003582">
    <property type="entry name" value="ShKT_dom"/>
</dbReference>
<proteinExistence type="predicted"/>
<feature type="domain" description="VWFC" evidence="10">
    <location>
        <begin position="2061"/>
        <end position="2126"/>
    </location>
</feature>
<dbReference type="SMART" id="SM00034">
    <property type="entry name" value="CLECT"/>
    <property type="match status" value="1"/>
</dbReference>
<dbReference type="Pfam" id="PF00092">
    <property type="entry name" value="VWA"/>
    <property type="match status" value="4"/>
</dbReference>
<dbReference type="InterPro" id="IPR036383">
    <property type="entry name" value="TSP1_rpt_sf"/>
</dbReference>
<dbReference type="STRING" id="7574.A0A1S3JKB5"/>
<feature type="domain" description="VWFA" evidence="11">
    <location>
        <begin position="519"/>
        <end position="693"/>
    </location>
</feature>
<dbReference type="RefSeq" id="XP_013410813.1">
    <property type="nucleotide sequence ID" value="XM_013555359.2"/>
</dbReference>
<dbReference type="SUPFAM" id="SSF53300">
    <property type="entry name" value="vWA-like"/>
    <property type="match status" value="4"/>
</dbReference>
<dbReference type="InterPro" id="IPR001304">
    <property type="entry name" value="C-type_lectin-like"/>
</dbReference>
<dbReference type="PROSITE" id="PS50234">
    <property type="entry name" value="VWFA"/>
    <property type="match status" value="4"/>
</dbReference>
<dbReference type="Gene3D" id="3.10.100.10">
    <property type="entry name" value="Mannose-Binding Protein A, subunit A"/>
    <property type="match status" value="1"/>
</dbReference>
<dbReference type="SMART" id="SM00209">
    <property type="entry name" value="TSP1"/>
    <property type="match status" value="3"/>
</dbReference>
<dbReference type="InParanoid" id="A0A1S3JKB5"/>
<dbReference type="OrthoDB" id="6132182at2759"/>
<feature type="chain" id="PRO_5010324459" evidence="8">
    <location>
        <begin position="18"/>
        <end position="2301"/>
    </location>
</feature>
<feature type="domain" description="ShKT" evidence="12">
    <location>
        <begin position="2149"/>
        <end position="2183"/>
    </location>
</feature>
<dbReference type="PROSITE" id="PS50041">
    <property type="entry name" value="C_TYPE_LECTIN_2"/>
    <property type="match status" value="1"/>
</dbReference>
<dbReference type="InterPro" id="IPR001007">
    <property type="entry name" value="VWF_dom"/>
</dbReference>
<dbReference type="SMART" id="SM00215">
    <property type="entry name" value="VWC_out"/>
    <property type="match status" value="7"/>
</dbReference>
<evidence type="ECO:0000313" key="13">
    <source>
        <dbReference type="Proteomes" id="UP000085678"/>
    </source>
</evidence>
<evidence type="ECO:0000259" key="11">
    <source>
        <dbReference type="PROSITE" id="PS50234"/>
    </source>
</evidence>
<feature type="domain" description="VWFC" evidence="10">
    <location>
        <begin position="1306"/>
        <end position="1371"/>
    </location>
</feature>
<dbReference type="SMART" id="SM00214">
    <property type="entry name" value="VWC"/>
    <property type="match status" value="10"/>
</dbReference>
<evidence type="ECO:0000256" key="3">
    <source>
        <dbReference type="ARBA" id="ARBA00022729"/>
    </source>
</evidence>
<dbReference type="FunFam" id="3.40.50.410:FF:000004">
    <property type="entry name" value="collagen alpha-6(VI) chain"/>
    <property type="match status" value="4"/>
</dbReference>
<keyword evidence="6" id="KW-0325">Glycoprotein</keyword>
<dbReference type="PANTHER" id="PTHR24020:SF20">
    <property type="entry name" value="PH DOMAIN-CONTAINING PROTEIN"/>
    <property type="match status" value="1"/>
</dbReference>
<dbReference type="FunFam" id="2.20.100.10:FF:000001">
    <property type="entry name" value="semaphorin-5A isoform X1"/>
    <property type="match status" value="1"/>
</dbReference>
<reference evidence="14" key="1">
    <citation type="submission" date="2025-08" db="UniProtKB">
        <authorList>
            <consortium name="RefSeq"/>
        </authorList>
    </citation>
    <scope>IDENTIFICATION</scope>
    <source>
        <tissue evidence="14">Gonads</tissue>
    </source>
</reference>
<dbReference type="PROSITE" id="PS51670">
    <property type="entry name" value="SHKT"/>
    <property type="match status" value="1"/>
</dbReference>
<feature type="domain" description="C-type lectin" evidence="9">
    <location>
        <begin position="31"/>
        <end position="133"/>
    </location>
</feature>
<dbReference type="PROSITE" id="PS01208">
    <property type="entry name" value="VWFC_1"/>
    <property type="match status" value="2"/>
</dbReference>
<feature type="domain" description="VWFA" evidence="11">
    <location>
        <begin position="153"/>
        <end position="328"/>
    </location>
</feature>
<evidence type="ECO:0000256" key="1">
    <source>
        <dbReference type="ARBA" id="ARBA00004613"/>
    </source>
</evidence>
<dbReference type="InterPro" id="IPR000884">
    <property type="entry name" value="TSP1_rpt"/>
</dbReference>
<dbReference type="SUPFAM" id="SSF82895">
    <property type="entry name" value="TSP-1 type 1 repeat"/>
    <property type="match status" value="2"/>
</dbReference>
<dbReference type="InterPro" id="IPR016187">
    <property type="entry name" value="CTDL_fold"/>
</dbReference>
<evidence type="ECO:0000256" key="2">
    <source>
        <dbReference type="ARBA" id="ARBA00022525"/>
    </source>
</evidence>
<keyword evidence="13" id="KW-1185">Reference proteome</keyword>
<dbReference type="Gene3D" id="2.20.100.10">
    <property type="entry name" value="Thrombospondin type-1 (TSP1) repeat"/>
    <property type="match status" value="3"/>
</dbReference>
<evidence type="ECO:0000313" key="14">
    <source>
        <dbReference type="RefSeq" id="XP_013410813.1"/>
    </source>
</evidence>
<comment type="subcellular location">
    <subcellularLocation>
        <location evidence="1">Secreted</location>
    </subcellularLocation>
</comment>
<evidence type="ECO:0000259" key="9">
    <source>
        <dbReference type="PROSITE" id="PS50041"/>
    </source>
</evidence>
<dbReference type="InterPro" id="IPR016186">
    <property type="entry name" value="C-type_lectin-like/link_sf"/>
</dbReference>
<dbReference type="PROSITE" id="PS51257">
    <property type="entry name" value="PROKAR_LIPOPROTEIN"/>
    <property type="match status" value="1"/>
</dbReference>
<feature type="domain" description="VWFC" evidence="10">
    <location>
        <begin position="1672"/>
        <end position="1738"/>
    </location>
</feature>
<dbReference type="SMART" id="SM00327">
    <property type="entry name" value="VWA"/>
    <property type="match status" value="4"/>
</dbReference>